<dbReference type="EMBL" id="JAFFZM010000012">
    <property type="protein sequence ID" value="MBO8200718.1"/>
    <property type="molecule type" value="Genomic_DNA"/>
</dbReference>
<dbReference type="InterPro" id="IPR005829">
    <property type="entry name" value="Sugar_transporter_CS"/>
</dbReference>
<dbReference type="PANTHER" id="PTHR42718">
    <property type="entry name" value="MAJOR FACILITATOR SUPERFAMILY MULTIDRUG TRANSPORTER MFSC"/>
    <property type="match status" value="1"/>
</dbReference>
<proteinExistence type="predicted"/>
<evidence type="ECO:0000313" key="10">
    <source>
        <dbReference type="Proteomes" id="UP000721954"/>
    </source>
</evidence>
<comment type="caution">
    <text evidence="9">The sequence shown here is derived from an EMBL/GenBank/DDBJ whole genome shotgun (WGS) entry which is preliminary data.</text>
</comment>
<feature type="transmembrane region" description="Helical" evidence="7">
    <location>
        <begin position="152"/>
        <end position="175"/>
    </location>
</feature>
<keyword evidence="4 7" id="KW-0472">Membrane</keyword>
<dbReference type="PANTHER" id="PTHR42718:SF42">
    <property type="entry name" value="EXPORT PROTEIN"/>
    <property type="match status" value="1"/>
</dbReference>
<evidence type="ECO:0000256" key="1">
    <source>
        <dbReference type="ARBA" id="ARBA00004651"/>
    </source>
</evidence>
<feature type="domain" description="Major facilitator superfamily (MFS) profile" evidence="8">
    <location>
        <begin position="86"/>
        <end position="565"/>
    </location>
</feature>
<feature type="transmembrane region" description="Helical" evidence="7">
    <location>
        <begin position="84"/>
        <end position="108"/>
    </location>
</feature>
<dbReference type="InterPro" id="IPR036259">
    <property type="entry name" value="MFS_trans_sf"/>
</dbReference>
<evidence type="ECO:0000313" key="9">
    <source>
        <dbReference type="EMBL" id="MBO8200718.1"/>
    </source>
</evidence>
<feature type="transmembrane region" description="Helical" evidence="7">
    <location>
        <begin position="541"/>
        <end position="561"/>
    </location>
</feature>
<feature type="transmembrane region" description="Helical" evidence="7">
    <location>
        <begin position="339"/>
        <end position="363"/>
    </location>
</feature>
<evidence type="ECO:0000256" key="3">
    <source>
        <dbReference type="ARBA" id="ARBA00022989"/>
    </source>
</evidence>
<dbReference type="PRINTS" id="PR01036">
    <property type="entry name" value="TCRTETB"/>
</dbReference>
<keyword evidence="5" id="KW-0046">Antibiotic resistance</keyword>
<feature type="compositionally biased region" description="Basic and acidic residues" evidence="6">
    <location>
        <begin position="1"/>
        <end position="28"/>
    </location>
</feature>
<accession>A0ABS3XZ89</accession>
<dbReference type="Gene3D" id="1.20.1720.10">
    <property type="entry name" value="Multidrug resistance protein D"/>
    <property type="match status" value="1"/>
</dbReference>
<keyword evidence="10" id="KW-1185">Reference proteome</keyword>
<feature type="transmembrane region" description="Helical" evidence="7">
    <location>
        <begin position="375"/>
        <end position="394"/>
    </location>
</feature>
<evidence type="ECO:0000259" key="8">
    <source>
        <dbReference type="PROSITE" id="PS50850"/>
    </source>
</evidence>
<protein>
    <submittedName>
        <fullName evidence="9">MFS transporter</fullName>
    </submittedName>
</protein>
<dbReference type="PROSITE" id="PS50850">
    <property type="entry name" value="MFS"/>
    <property type="match status" value="1"/>
</dbReference>
<evidence type="ECO:0000256" key="4">
    <source>
        <dbReference type="ARBA" id="ARBA00023136"/>
    </source>
</evidence>
<organism evidence="9 10">
    <name type="scientific">Streptomyces smyrnaeus</name>
    <dbReference type="NCBI Taxonomy" id="1387713"/>
    <lineage>
        <taxon>Bacteria</taxon>
        <taxon>Bacillati</taxon>
        <taxon>Actinomycetota</taxon>
        <taxon>Actinomycetes</taxon>
        <taxon>Kitasatosporales</taxon>
        <taxon>Streptomycetaceae</taxon>
        <taxon>Streptomyces</taxon>
    </lineage>
</organism>
<dbReference type="Proteomes" id="UP000721954">
    <property type="component" value="Unassembled WGS sequence"/>
</dbReference>
<feature type="transmembrane region" description="Helical" evidence="7">
    <location>
        <begin position="238"/>
        <end position="261"/>
    </location>
</feature>
<feature type="transmembrane region" description="Helical" evidence="7">
    <location>
        <begin position="430"/>
        <end position="455"/>
    </location>
</feature>
<evidence type="ECO:0000256" key="7">
    <source>
        <dbReference type="SAM" id="Phobius"/>
    </source>
</evidence>
<comment type="subcellular location">
    <subcellularLocation>
        <location evidence="1">Cell membrane</location>
        <topology evidence="1">Multi-pass membrane protein</topology>
    </subcellularLocation>
</comment>
<name>A0ABS3XZ89_9ACTN</name>
<keyword evidence="3 7" id="KW-1133">Transmembrane helix</keyword>
<dbReference type="SUPFAM" id="SSF103473">
    <property type="entry name" value="MFS general substrate transporter"/>
    <property type="match status" value="1"/>
</dbReference>
<dbReference type="CDD" id="cd17321">
    <property type="entry name" value="MFS_MMR_MDR_like"/>
    <property type="match status" value="1"/>
</dbReference>
<evidence type="ECO:0000256" key="5">
    <source>
        <dbReference type="ARBA" id="ARBA00023251"/>
    </source>
</evidence>
<feature type="region of interest" description="Disordered" evidence="6">
    <location>
        <begin position="1"/>
        <end position="79"/>
    </location>
</feature>
<keyword evidence="2 7" id="KW-0812">Transmembrane</keyword>
<feature type="transmembrane region" description="Helical" evidence="7">
    <location>
        <begin position="181"/>
        <end position="199"/>
    </location>
</feature>
<feature type="transmembrane region" description="Helical" evidence="7">
    <location>
        <begin position="300"/>
        <end position="318"/>
    </location>
</feature>
<feature type="compositionally biased region" description="Basic and acidic residues" evidence="6">
    <location>
        <begin position="64"/>
        <end position="79"/>
    </location>
</feature>
<dbReference type="Gene3D" id="1.20.1250.20">
    <property type="entry name" value="MFS general substrate transporter like domains"/>
    <property type="match status" value="1"/>
</dbReference>
<dbReference type="PROSITE" id="PS00216">
    <property type="entry name" value="SUGAR_TRANSPORT_1"/>
    <property type="match status" value="1"/>
</dbReference>
<evidence type="ECO:0000256" key="2">
    <source>
        <dbReference type="ARBA" id="ARBA00022692"/>
    </source>
</evidence>
<reference evidence="9 10" key="1">
    <citation type="submission" date="2021-02" db="EMBL/GenBank/DDBJ databases">
        <title>Streptomyces spirodelae sp. nov., isolated from duckweed.</title>
        <authorList>
            <person name="Saimee Y."/>
            <person name="Duangmal K."/>
        </authorList>
    </citation>
    <scope>NUCLEOTIDE SEQUENCE [LARGE SCALE GENOMIC DNA]</scope>
    <source>
        <strain evidence="9 10">DSM 42105</strain>
    </source>
</reference>
<dbReference type="InterPro" id="IPR011701">
    <property type="entry name" value="MFS"/>
</dbReference>
<dbReference type="Pfam" id="PF07690">
    <property type="entry name" value="MFS_1"/>
    <property type="match status" value="1"/>
</dbReference>
<feature type="transmembrane region" description="Helical" evidence="7">
    <location>
        <begin position="273"/>
        <end position="294"/>
    </location>
</feature>
<dbReference type="InterPro" id="IPR020846">
    <property type="entry name" value="MFS_dom"/>
</dbReference>
<gene>
    <name evidence="9" type="ORF">JW613_20740</name>
</gene>
<feature type="transmembrane region" description="Helical" evidence="7">
    <location>
        <begin position="211"/>
        <end position="232"/>
    </location>
</feature>
<sequence>MEEGGCRGSREEERDEQPGERRVDRQEGGRTQLHAAGYRPECPGPRAPEAQDGTDGDQVSGVRPAREERPGDDGTEDAGHPQRWAILVAVCAALLVIVVDNTVLNVALPSVARSFDASTAWQQAVLDAYTVVFSGLLITAGAVSDRWGRRRAMVAGLVVLGVSSAAAALAWSVWWLVLMRALMGVGAALVMPATLALLVQVFPAHERPRAFAVWGVVASVAMALGPVAGGAVVELWGWPGAFLINVPVVCGAVVAIVRLVPESRDSRVRAVDPYSAVLITVGMVALTSAVILAGEGPTTRPLLWACGAVALVALAAFLRRQRRTASPMVDLALYRDRQFAGGSMAVTIISLGTGSTLFILAQYLQLVDGMGPLEAGLASSPMAAGIVLGSYAGGRAPARIGHRRSIVVGFTGTAVGFLVLAALAVHPSYILVAVGLFLVGGGNGFAGPAVTSTVLGAVPKDRAGMGSALNDTHQQFGVAFGVAVLGGLLAAVYRAELPTTVPPHASGALATTLDHSDALGGSGGHALAVAARAAFTQAQTATMLAAGGCVVAGVVIAAVVLRNDSPVAAGAKVRPARRNRLTRTRLGRAHLTRQRQQERLDSER</sequence>
<feature type="transmembrane region" description="Helical" evidence="7">
    <location>
        <begin position="120"/>
        <end position="140"/>
    </location>
</feature>
<feature type="transmembrane region" description="Helical" evidence="7">
    <location>
        <begin position="476"/>
        <end position="493"/>
    </location>
</feature>
<feature type="transmembrane region" description="Helical" evidence="7">
    <location>
        <begin position="406"/>
        <end position="424"/>
    </location>
</feature>
<evidence type="ECO:0000256" key="6">
    <source>
        <dbReference type="SAM" id="MobiDB-lite"/>
    </source>
</evidence>